<evidence type="ECO:0000256" key="3">
    <source>
        <dbReference type="ARBA" id="ARBA00022679"/>
    </source>
</evidence>
<evidence type="ECO:0000256" key="4">
    <source>
        <dbReference type="SAM" id="Phobius"/>
    </source>
</evidence>
<dbReference type="GO" id="GO:0016757">
    <property type="term" value="F:glycosyltransferase activity"/>
    <property type="evidence" value="ECO:0007669"/>
    <property type="project" value="UniProtKB-KW"/>
</dbReference>
<proteinExistence type="inferred from homology"/>
<dbReference type="CDD" id="cd06439">
    <property type="entry name" value="CESA_like_1"/>
    <property type="match status" value="1"/>
</dbReference>
<protein>
    <submittedName>
        <fullName evidence="6">Glycosyl transferase family 2</fullName>
        <ecNumber evidence="6">2.-.-.-</ecNumber>
    </submittedName>
</protein>
<gene>
    <name evidence="6" type="ORF">OMAG_000536</name>
</gene>
<organism evidence="6 7">
    <name type="scientific">Candidatus Omnitrophus magneticus</name>
    <dbReference type="NCBI Taxonomy" id="1609969"/>
    <lineage>
        <taxon>Bacteria</taxon>
        <taxon>Pseudomonadati</taxon>
        <taxon>Candidatus Omnitrophota</taxon>
        <taxon>Candidatus Omnitrophus</taxon>
    </lineage>
</organism>
<dbReference type="InterPro" id="IPR001173">
    <property type="entry name" value="Glyco_trans_2-like"/>
</dbReference>
<keyword evidence="3 6" id="KW-0808">Transferase</keyword>
<feature type="domain" description="Glycosyltransferase 2-like" evidence="5">
    <location>
        <begin position="48"/>
        <end position="186"/>
    </location>
</feature>
<evidence type="ECO:0000256" key="1">
    <source>
        <dbReference type="ARBA" id="ARBA00006739"/>
    </source>
</evidence>
<keyword evidence="4" id="KW-1133">Transmembrane helix</keyword>
<dbReference type="PANTHER" id="PTHR43630:SF1">
    <property type="entry name" value="POLY-BETA-1,6-N-ACETYL-D-GLUCOSAMINE SYNTHASE"/>
    <property type="match status" value="1"/>
</dbReference>
<dbReference type="EC" id="2.-.-.-" evidence="6"/>
<keyword evidence="4" id="KW-0812">Transmembrane</keyword>
<dbReference type="Pfam" id="PF00535">
    <property type="entry name" value="Glycos_transf_2"/>
    <property type="match status" value="1"/>
</dbReference>
<dbReference type="Proteomes" id="UP000033428">
    <property type="component" value="Unassembled WGS sequence"/>
</dbReference>
<evidence type="ECO:0000256" key="2">
    <source>
        <dbReference type="ARBA" id="ARBA00022676"/>
    </source>
</evidence>
<comment type="caution">
    <text evidence="6">The sequence shown here is derived from an EMBL/GenBank/DDBJ whole genome shotgun (WGS) entry which is preliminary data.</text>
</comment>
<dbReference type="EMBL" id="JYNY01000114">
    <property type="protein sequence ID" value="KJJ85581.1"/>
    <property type="molecule type" value="Genomic_DNA"/>
</dbReference>
<dbReference type="InterPro" id="IPR029044">
    <property type="entry name" value="Nucleotide-diphossugar_trans"/>
</dbReference>
<dbReference type="Gene3D" id="3.90.550.10">
    <property type="entry name" value="Spore Coat Polysaccharide Biosynthesis Protein SpsA, Chain A"/>
    <property type="match status" value="1"/>
</dbReference>
<evidence type="ECO:0000313" key="6">
    <source>
        <dbReference type="EMBL" id="KJJ85581.1"/>
    </source>
</evidence>
<feature type="transmembrane region" description="Helical" evidence="4">
    <location>
        <begin position="315"/>
        <end position="337"/>
    </location>
</feature>
<comment type="similarity">
    <text evidence="1">Belongs to the glycosyltransferase 2 family.</text>
</comment>
<dbReference type="PANTHER" id="PTHR43630">
    <property type="entry name" value="POLY-BETA-1,6-N-ACETYL-D-GLUCOSAMINE SYNTHASE"/>
    <property type="match status" value="1"/>
</dbReference>
<keyword evidence="4" id="KW-0472">Membrane</keyword>
<keyword evidence="2" id="KW-0328">Glycosyltransferase</keyword>
<evidence type="ECO:0000259" key="5">
    <source>
        <dbReference type="Pfam" id="PF00535"/>
    </source>
</evidence>
<sequence length="380" mass="43405">MKSLFIICVFFILYTYLGYPLILSILSFFIRQDETPSKNNPNKYPLVSLIISAYNEETVIAEKIKNSLELNYPKDKLEIIVASESIDSTNEITQKYAKDGVKLYAFTTRIGKAGTLYRTIPLAKGSIIIFSDANGMYDKNAVKKIVEKFYDKKIGCVSGQLRYTNPGNTTIGESEGLYWQYEQIIKHCESKILSLLGVNGSIFAIRKELYSPITIDRGDDFELAVRVALNGHGVILEKEAISYEKASVKTKDEFKRKVRIISWCAKSAFILLQEAFHAKKWLIAFEIISHKILRWFIPFFLCGIFIASISCEGLIYSITILLQAAFYMAAFTGYILEKNNKPIPFFFNIPYYFCVVYLAALAGIYKLIFNKQKSAWEKVR</sequence>
<dbReference type="AlphaFoldDB" id="A0A0F0CVJ8"/>
<feature type="transmembrane region" description="Helical" evidence="4">
    <location>
        <begin position="292"/>
        <end position="309"/>
    </location>
</feature>
<keyword evidence="7" id="KW-1185">Reference proteome</keyword>
<feature type="transmembrane region" description="Helical" evidence="4">
    <location>
        <begin position="6"/>
        <end position="30"/>
    </location>
</feature>
<accession>A0A0F0CVJ8</accession>
<evidence type="ECO:0000313" key="7">
    <source>
        <dbReference type="Proteomes" id="UP000033428"/>
    </source>
</evidence>
<name>A0A0F0CVJ8_9BACT</name>
<dbReference type="SUPFAM" id="SSF53448">
    <property type="entry name" value="Nucleotide-diphospho-sugar transferases"/>
    <property type="match status" value="1"/>
</dbReference>
<reference evidence="6 7" key="1">
    <citation type="submission" date="2015-02" db="EMBL/GenBank/DDBJ databases">
        <title>Single-cell genomics of uncultivated deep-branching MTB reveals a conserved set of magnetosome genes.</title>
        <authorList>
            <person name="Kolinko S."/>
            <person name="Richter M."/>
            <person name="Glockner F.O."/>
            <person name="Brachmann A."/>
            <person name="Schuler D."/>
        </authorList>
    </citation>
    <scope>NUCLEOTIDE SEQUENCE [LARGE SCALE GENOMIC DNA]</scope>
    <source>
        <strain evidence="6">SKK-01</strain>
    </source>
</reference>
<feature type="transmembrane region" description="Helical" evidence="4">
    <location>
        <begin position="349"/>
        <end position="368"/>
    </location>
</feature>